<name>A0A892ZJ67_9NEIS</name>
<evidence type="ECO:0000256" key="5">
    <source>
        <dbReference type="ARBA" id="ARBA00023163"/>
    </source>
</evidence>
<evidence type="ECO:0000256" key="6">
    <source>
        <dbReference type="PROSITE-ProRule" id="PRU00169"/>
    </source>
</evidence>
<dbReference type="Gene3D" id="1.10.10.60">
    <property type="entry name" value="Homeodomain-like"/>
    <property type="match status" value="1"/>
</dbReference>
<dbReference type="PROSITE" id="PS50110">
    <property type="entry name" value="RESPONSE_REGULATORY"/>
    <property type="match status" value="1"/>
</dbReference>
<dbReference type="GO" id="GO:0000156">
    <property type="term" value="F:phosphorelay response regulator activity"/>
    <property type="evidence" value="ECO:0007669"/>
    <property type="project" value="TreeGrafter"/>
</dbReference>
<evidence type="ECO:0000259" key="7">
    <source>
        <dbReference type="PROSITE" id="PS50110"/>
    </source>
</evidence>
<dbReference type="PANTHER" id="PTHR48111">
    <property type="entry name" value="REGULATOR OF RPOS"/>
    <property type="match status" value="1"/>
</dbReference>
<evidence type="ECO:0000256" key="1">
    <source>
        <dbReference type="ARBA" id="ARBA00022553"/>
    </source>
</evidence>
<dbReference type="SUPFAM" id="SSF52172">
    <property type="entry name" value="CheY-like"/>
    <property type="match status" value="1"/>
</dbReference>
<accession>A0A892ZJ67</accession>
<evidence type="ECO:0000256" key="2">
    <source>
        <dbReference type="ARBA" id="ARBA00023012"/>
    </source>
</evidence>
<dbReference type="SUPFAM" id="SSF46689">
    <property type="entry name" value="Homeodomain-like"/>
    <property type="match status" value="1"/>
</dbReference>
<keyword evidence="3" id="KW-0805">Transcription regulation</keyword>
<dbReference type="InterPro" id="IPR011006">
    <property type="entry name" value="CheY-like_superfamily"/>
</dbReference>
<dbReference type="GO" id="GO:0006355">
    <property type="term" value="P:regulation of DNA-templated transcription"/>
    <property type="evidence" value="ECO:0007669"/>
    <property type="project" value="TreeGrafter"/>
</dbReference>
<dbReference type="Proteomes" id="UP000653156">
    <property type="component" value="Chromosome"/>
</dbReference>
<protein>
    <submittedName>
        <fullName evidence="8">Response regulator</fullName>
    </submittedName>
</protein>
<evidence type="ECO:0000313" key="9">
    <source>
        <dbReference type="Proteomes" id="UP000653156"/>
    </source>
</evidence>
<evidence type="ECO:0000313" key="8">
    <source>
        <dbReference type="EMBL" id="QRQ81584.1"/>
    </source>
</evidence>
<reference evidence="8" key="1">
    <citation type="submission" date="2021-02" db="EMBL/GenBank/DDBJ databases">
        <title>Neisseriaceae sp. 26B isolated from the cloaca of a Common Toad-headed Turtle (Mesoclemmys nasuta).</title>
        <authorList>
            <person name="Spergser J."/>
            <person name="Busse H.-J."/>
        </authorList>
    </citation>
    <scope>NUCLEOTIDE SEQUENCE</scope>
    <source>
        <strain evidence="8">26B</strain>
    </source>
</reference>
<dbReference type="EMBL" id="CP069798">
    <property type="protein sequence ID" value="QRQ81584.1"/>
    <property type="molecule type" value="Genomic_DNA"/>
</dbReference>
<keyword evidence="1 6" id="KW-0597">Phosphoprotein</keyword>
<dbReference type="Pfam" id="PF00072">
    <property type="entry name" value="Response_reg"/>
    <property type="match status" value="1"/>
</dbReference>
<dbReference type="PRINTS" id="PR01590">
    <property type="entry name" value="HTHFIS"/>
</dbReference>
<dbReference type="PANTHER" id="PTHR48111:SF1">
    <property type="entry name" value="TWO-COMPONENT RESPONSE REGULATOR ORR33"/>
    <property type="match status" value="1"/>
</dbReference>
<dbReference type="InterPro" id="IPR002197">
    <property type="entry name" value="HTH_Fis"/>
</dbReference>
<dbReference type="GO" id="GO:0005829">
    <property type="term" value="C:cytosol"/>
    <property type="evidence" value="ECO:0007669"/>
    <property type="project" value="TreeGrafter"/>
</dbReference>
<dbReference type="GO" id="GO:0000976">
    <property type="term" value="F:transcription cis-regulatory region binding"/>
    <property type="evidence" value="ECO:0007669"/>
    <property type="project" value="TreeGrafter"/>
</dbReference>
<gene>
    <name evidence="8" type="ORF">JQU52_12935</name>
</gene>
<dbReference type="KEGG" id="ptes:JQU52_12935"/>
<dbReference type="InterPro" id="IPR001789">
    <property type="entry name" value="Sig_transdc_resp-reg_receiver"/>
</dbReference>
<evidence type="ECO:0000256" key="3">
    <source>
        <dbReference type="ARBA" id="ARBA00023015"/>
    </source>
</evidence>
<dbReference type="InterPro" id="IPR009057">
    <property type="entry name" value="Homeodomain-like_sf"/>
</dbReference>
<keyword evidence="4" id="KW-0238">DNA-binding</keyword>
<dbReference type="InterPro" id="IPR039420">
    <property type="entry name" value="WalR-like"/>
</dbReference>
<sequence length="178" mass="19526">MKHFLLVDDDEIFAHLLQRGFGRHGLTLDWAANSDAALAYQGQPDGIILDLNLGGDSGLQLLPRLVQQFPASKIVVLTGYASISTAVSAVKLGACQYLPKPADVATLLQAFGNDNTTVAEDNQQTPIAEQGPSLQRLKWEHIQFVLQQHQGNISATARALNMHRRTLQRMLAKHPVKK</sequence>
<proteinExistence type="predicted"/>
<keyword evidence="9" id="KW-1185">Reference proteome</keyword>
<organism evidence="8 9">
    <name type="scientific">Paralysiella testudinis</name>
    <dbReference type="NCBI Taxonomy" id="2809020"/>
    <lineage>
        <taxon>Bacteria</taxon>
        <taxon>Pseudomonadati</taxon>
        <taxon>Pseudomonadota</taxon>
        <taxon>Betaproteobacteria</taxon>
        <taxon>Neisseriales</taxon>
        <taxon>Neisseriaceae</taxon>
        <taxon>Paralysiella</taxon>
    </lineage>
</organism>
<evidence type="ECO:0000256" key="4">
    <source>
        <dbReference type="ARBA" id="ARBA00023125"/>
    </source>
</evidence>
<dbReference type="GO" id="GO:0032993">
    <property type="term" value="C:protein-DNA complex"/>
    <property type="evidence" value="ECO:0007669"/>
    <property type="project" value="TreeGrafter"/>
</dbReference>
<keyword evidence="2" id="KW-0902">Two-component regulatory system</keyword>
<feature type="modified residue" description="4-aspartylphosphate" evidence="6">
    <location>
        <position position="50"/>
    </location>
</feature>
<feature type="domain" description="Response regulatory" evidence="7">
    <location>
        <begin position="3"/>
        <end position="115"/>
    </location>
</feature>
<dbReference type="CDD" id="cd17563">
    <property type="entry name" value="REC_RegA-like"/>
    <property type="match status" value="1"/>
</dbReference>
<dbReference type="RefSeq" id="WP_230338880.1">
    <property type="nucleotide sequence ID" value="NZ_CP069798.1"/>
</dbReference>
<dbReference type="AlphaFoldDB" id="A0A892ZJ67"/>
<dbReference type="Gene3D" id="3.40.50.2300">
    <property type="match status" value="1"/>
</dbReference>
<keyword evidence="5" id="KW-0804">Transcription</keyword>
<dbReference type="SMART" id="SM00448">
    <property type="entry name" value="REC"/>
    <property type="match status" value="1"/>
</dbReference>
<dbReference type="Pfam" id="PF02954">
    <property type="entry name" value="HTH_8"/>
    <property type="match status" value="1"/>
</dbReference>